<sequence length="672" mass="76710">MWLLDANSVRLVFYANEEQAPPYAILSHTWSDDEISFQHINSIPTGNDLATKAGWSKIEHACRLALSFGLSYVWVDTCCIDKSSSAELQEAINSMFRWYELAQVCFVYVFDVSTSDDHNVKGSSFRRSRWFKRGWTLQELIAPNEVVFYDKDWKPIFTRGNTVDLIRAITGIRGYFLSNRHRDKGICNMLWTASVAERMSWMDERETTRPEDLAYCLLGIFDINMPMLYGEGSNAFQRLQEEIMKKNDDSSLLSWGYQELHNQWRFEQESLLAPHPSSFRRCSDIEPCPLVGFKTPSFSMTQRGLQMEVPVRVDLTHQLLVYMILGCSPRSTEEGLDQKNVPKYFVAIPLISTSACDLFDAGEGAQKGEYLRPKWCRPTLVSEKFLSQANTTSIVIRRPSEQLDKFQKLPISIASSPVPIMQGYTVLGTYPPQPIGSQLLLIPSLQHVPDVPPPPDLQKKFPVPLSMFYSRQHQIMIQINIPTVGDFLIVLGYWAVGWRVTQYTNTWQCLDISCRVFKSSYNIDLEALHTMSITQDFVTLSELGPILRRDRSTFKIGAGIDAYLEVQLTKDEKLSGITDVYISVICPPGNCNEQEVSHGPEASVLDIEDVMKELKGTDMFRTKMTPEILSCVKEQLNKDFPTDGATQERRVIPSEKRNVFNRQRSSCFILTE</sequence>
<dbReference type="InterPro" id="IPR058525">
    <property type="entry name" value="DUF8212"/>
</dbReference>
<comment type="caution">
    <text evidence="3">The sequence shown here is derived from an EMBL/GenBank/DDBJ whole genome shotgun (WGS) entry which is preliminary data.</text>
</comment>
<dbReference type="Pfam" id="PF06985">
    <property type="entry name" value="HET"/>
    <property type="match status" value="1"/>
</dbReference>
<dbReference type="PANTHER" id="PTHR10622:SF10">
    <property type="entry name" value="HET DOMAIN-CONTAINING PROTEIN"/>
    <property type="match status" value="1"/>
</dbReference>
<evidence type="ECO:0008006" key="5">
    <source>
        <dbReference type="Google" id="ProtNLM"/>
    </source>
</evidence>
<evidence type="ECO:0000259" key="2">
    <source>
        <dbReference type="Pfam" id="PF26640"/>
    </source>
</evidence>
<protein>
    <recommendedName>
        <fullName evidence="5">Heterokaryon incompatibility domain-containing protein</fullName>
    </recommendedName>
</protein>
<evidence type="ECO:0000313" key="3">
    <source>
        <dbReference type="EMBL" id="KAF5243776.1"/>
    </source>
</evidence>
<feature type="domain" description="DUF8212" evidence="2">
    <location>
        <begin position="234"/>
        <end position="290"/>
    </location>
</feature>
<proteinExistence type="predicted"/>
<dbReference type="Pfam" id="PF26640">
    <property type="entry name" value="DUF8212"/>
    <property type="match status" value="1"/>
</dbReference>
<reference evidence="3 4" key="1">
    <citation type="submission" date="2020-02" db="EMBL/GenBank/DDBJ databases">
        <title>Identification and distribution of gene clusters putatively required for synthesis of sphingolipid metabolism inhibitors in phylogenetically diverse species of the filamentous fungus Fusarium.</title>
        <authorList>
            <person name="Kim H.-S."/>
            <person name="Busman M."/>
            <person name="Brown D.W."/>
            <person name="Divon H."/>
            <person name="Uhlig S."/>
            <person name="Proctor R.H."/>
        </authorList>
    </citation>
    <scope>NUCLEOTIDE SEQUENCE [LARGE SCALE GENOMIC DNA]</scope>
    <source>
        <strain evidence="3 4">NRRL 2903</strain>
    </source>
</reference>
<dbReference type="InterPro" id="IPR010730">
    <property type="entry name" value="HET"/>
</dbReference>
<keyword evidence="4" id="KW-1185">Reference proteome</keyword>
<evidence type="ECO:0000259" key="1">
    <source>
        <dbReference type="Pfam" id="PF06985"/>
    </source>
</evidence>
<feature type="domain" description="Heterokaryon incompatibility" evidence="1">
    <location>
        <begin position="23"/>
        <end position="114"/>
    </location>
</feature>
<dbReference type="Proteomes" id="UP000537989">
    <property type="component" value="Unassembled WGS sequence"/>
</dbReference>
<dbReference type="PANTHER" id="PTHR10622">
    <property type="entry name" value="HET DOMAIN-CONTAINING PROTEIN"/>
    <property type="match status" value="1"/>
</dbReference>
<name>A0AAN6HIH9_FUSAU</name>
<gene>
    <name evidence="3" type="ORF">FAUST_2693</name>
</gene>
<dbReference type="AlphaFoldDB" id="A0AAN6HIH9"/>
<evidence type="ECO:0000313" key="4">
    <source>
        <dbReference type="Proteomes" id="UP000537989"/>
    </source>
</evidence>
<accession>A0AAN6HIH9</accession>
<organism evidence="3 4">
    <name type="scientific">Fusarium austroamericanum</name>
    <dbReference type="NCBI Taxonomy" id="282268"/>
    <lineage>
        <taxon>Eukaryota</taxon>
        <taxon>Fungi</taxon>
        <taxon>Dikarya</taxon>
        <taxon>Ascomycota</taxon>
        <taxon>Pezizomycotina</taxon>
        <taxon>Sordariomycetes</taxon>
        <taxon>Hypocreomycetidae</taxon>
        <taxon>Hypocreales</taxon>
        <taxon>Nectriaceae</taxon>
        <taxon>Fusarium</taxon>
    </lineage>
</organism>
<dbReference type="EMBL" id="JAAMOD010000055">
    <property type="protein sequence ID" value="KAF5243776.1"/>
    <property type="molecule type" value="Genomic_DNA"/>
</dbReference>